<comment type="caution">
    <text evidence="2">The sequence shown here is derived from an EMBL/GenBank/DDBJ whole genome shotgun (WGS) entry which is preliminary data.</text>
</comment>
<dbReference type="InterPro" id="IPR058328">
    <property type="entry name" value="DUF8015"/>
</dbReference>
<dbReference type="RefSeq" id="WP_120245849.1">
    <property type="nucleotide sequence ID" value="NZ_RAPO01000003.1"/>
</dbReference>
<reference evidence="2 3" key="1">
    <citation type="submission" date="2018-09" db="EMBL/GenBank/DDBJ databases">
        <title>Genomic Encyclopedia of Archaeal and Bacterial Type Strains, Phase II (KMG-II): from individual species to whole genera.</title>
        <authorList>
            <person name="Goeker M."/>
        </authorList>
    </citation>
    <scope>NUCLEOTIDE SEQUENCE [LARGE SCALE GENOMIC DNA]</scope>
    <source>
        <strain evidence="2 3">DSM 13151</strain>
    </source>
</reference>
<organism evidence="2 3">
    <name type="scientific">Halopiger aswanensis</name>
    <dbReference type="NCBI Taxonomy" id="148449"/>
    <lineage>
        <taxon>Archaea</taxon>
        <taxon>Methanobacteriati</taxon>
        <taxon>Methanobacteriota</taxon>
        <taxon>Stenosarchaea group</taxon>
        <taxon>Halobacteria</taxon>
        <taxon>Halobacteriales</taxon>
        <taxon>Natrialbaceae</taxon>
        <taxon>Halopiger</taxon>
    </lineage>
</organism>
<sequence>MYEKPIGSPQRDPFDALVDVLAAASRYDLLLGAVPVAFAVALVVATVTSVSLVEAMLVAAIIGVLVIVDGCYRNPPIDRDQGST</sequence>
<dbReference type="AlphaFoldDB" id="A0A3R7HHP5"/>
<keyword evidence="1" id="KW-0472">Membrane</keyword>
<gene>
    <name evidence="2" type="ORF">ATJ93_3499</name>
</gene>
<evidence type="ECO:0000313" key="3">
    <source>
        <dbReference type="Proteomes" id="UP000283805"/>
    </source>
</evidence>
<proteinExistence type="predicted"/>
<evidence type="ECO:0000313" key="2">
    <source>
        <dbReference type="EMBL" id="RKD93864.1"/>
    </source>
</evidence>
<dbReference type="Pfam" id="PF26047">
    <property type="entry name" value="DUF8015"/>
    <property type="match status" value="1"/>
</dbReference>
<keyword evidence="3" id="KW-1185">Reference proteome</keyword>
<keyword evidence="1" id="KW-1133">Transmembrane helix</keyword>
<keyword evidence="1" id="KW-0812">Transmembrane</keyword>
<accession>A0A3R7HHP5</accession>
<dbReference type="Proteomes" id="UP000283805">
    <property type="component" value="Unassembled WGS sequence"/>
</dbReference>
<feature type="transmembrane region" description="Helical" evidence="1">
    <location>
        <begin position="55"/>
        <end position="72"/>
    </location>
</feature>
<evidence type="ECO:0000256" key="1">
    <source>
        <dbReference type="SAM" id="Phobius"/>
    </source>
</evidence>
<dbReference type="EMBL" id="RAPO01000003">
    <property type="protein sequence ID" value="RKD93864.1"/>
    <property type="molecule type" value="Genomic_DNA"/>
</dbReference>
<feature type="transmembrane region" description="Helical" evidence="1">
    <location>
        <begin position="29"/>
        <end position="49"/>
    </location>
</feature>
<name>A0A3R7HHP5_9EURY</name>
<protein>
    <submittedName>
        <fullName evidence="2">Uncharacterized protein</fullName>
    </submittedName>
</protein>